<evidence type="ECO:0000313" key="3">
    <source>
        <dbReference type="EMBL" id="OHT13041.1"/>
    </source>
</evidence>
<comment type="caution">
    <text evidence="3">The sequence shown here is derived from an EMBL/GenBank/DDBJ whole genome shotgun (WGS) entry which is preliminary data.</text>
</comment>
<evidence type="ECO:0000256" key="2">
    <source>
        <dbReference type="SAM" id="MobiDB-lite"/>
    </source>
</evidence>
<feature type="compositionally biased region" description="Basic and acidic residues" evidence="2">
    <location>
        <begin position="1"/>
        <end position="10"/>
    </location>
</feature>
<dbReference type="RefSeq" id="XP_068366177.1">
    <property type="nucleotide sequence ID" value="XM_068491305.1"/>
</dbReference>
<proteinExistence type="predicted"/>
<evidence type="ECO:0000256" key="1">
    <source>
        <dbReference type="SAM" id="Coils"/>
    </source>
</evidence>
<name>A0A1J4KP21_9EUKA</name>
<dbReference type="Proteomes" id="UP000179807">
    <property type="component" value="Unassembled WGS sequence"/>
</dbReference>
<dbReference type="AlphaFoldDB" id="A0A1J4KP21"/>
<protein>
    <submittedName>
        <fullName evidence="3">Uncharacterized protein</fullName>
    </submittedName>
</protein>
<dbReference type="EMBL" id="MLAK01000549">
    <property type="protein sequence ID" value="OHT13041.1"/>
    <property type="molecule type" value="Genomic_DNA"/>
</dbReference>
<dbReference type="GeneID" id="94826009"/>
<feature type="coiled-coil region" evidence="1">
    <location>
        <begin position="39"/>
        <end position="97"/>
    </location>
</feature>
<evidence type="ECO:0000313" key="4">
    <source>
        <dbReference type="Proteomes" id="UP000179807"/>
    </source>
</evidence>
<sequence length="106" mass="12611">MERNHFESKFTKKNKSSRSKSYEPEAFVVENPLDERKKNEKTKKRINDLEKENKKLQDALRHSIKKNKELLSQLRAKKELEEKLEEEKNTTIELQILVNACRAEIA</sequence>
<gene>
    <name evidence="3" type="ORF">TRFO_03455</name>
</gene>
<accession>A0A1J4KP21</accession>
<feature type="region of interest" description="Disordered" evidence="2">
    <location>
        <begin position="1"/>
        <end position="24"/>
    </location>
</feature>
<organism evidence="3 4">
    <name type="scientific">Tritrichomonas foetus</name>
    <dbReference type="NCBI Taxonomy" id="1144522"/>
    <lineage>
        <taxon>Eukaryota</taxon>
        <taxon>Metamonada</taxon>
        <taxon>Parabasalia</taxon>
        <taxon>Tritrichomonadida</taxon>
        <taxon>Tritrichomonadidae</taxon>
        <taxon>Tritrichomonas</taxon>
    </lineage>
</organism>
<keyword evidence="1" id="KW-0175">Coiled coil</keyword>
<dbReference type="VEuPathDB" id="TrichDB:TRFO_03455"/>
<keyword evidence="4" id="KW-1185">Reference proteome</keyword>
<reference evidence="3" key="1">
    <citation type="submission" date="2016-10" db="EMBL/GenBank/DDBJ databases">
        <authorList>
            <person name="Benchimol M."/>
            <person name="Almeida L.G."/>
            <person name="Vasconcelos A.T."/>
            <person name="Perreira-Neves A."/>
            <person name="Rosa I.A."/>
            <person name="Tasca T."/>
            <person name="Bogo M.R."/>
            <person name="de Souza W."/>
        </authorList>
    </citation>
    <scope>NUCLEOTIDE SEQUENCE [LARGE SCALE GENOMIC DNA]</scope>
    <source>
        <strain evidence="3">K</strain>
    </source>
</reference>